<dbReference type="Pfam" id="PF14534">
    <property type="entry name" value="DUF4440"/>
    <property type="match status" value="1"/>
</dbReference>
<dbReference type="InterPro" id="IPR027843">
    <property type="entry name" value="DUF4440"/>
</dbReference>
<dbReference type="AlphaFoldDB" id="A0A3M9MA98"/>
<dbReference type="NCBIfam" id="TIGR02246">
    <property type="entry name" value="SgcJ/EcaC family oxidoreductase"/>
    <property type="match status" value="1"/>
</dbReference>
<organism evidence="2 3">
    <name type="scientific">Rufibacter latericius</name>
    <dbReference type="NCBI Taxonomy" id="2487040"/>
    <lineage>
        <taxon>Bacteria</taxon>
        <taxon>Pseudomonadati</taxon>
        <taxon>Bacteroidota</taxon>
        <taxon>Cytophagia</taxon>
        <taxon>Cytophagales</taxon>
        <taxon>Hymenobacteraceae</taxon>
        <taxon>Rufibacter</taxon>
    </lineage>
</organism>
<evidence type="ECO:0000313" key="2">
    <source>
        <dbReference type="EMBL" id="RNI21783.1"/>
    </source>
</evidence>
<accession>A0A3M9MA98</accession>
<proteinExistence type="predicted"/>
<reference evidence="2 3" key="1">
    <citation type="submission" date="2018-11" db="EMBL/GenBank/DDBJ databases">
        <title>Rufibacter latericius sp. nov., isolated from water in Baiyang Lake.</title>
        <authorList>
            <person name="Yang Y."/>
        </authorList>
    </citation>
    <scope>NUCLEOTIDE SEQUENCE [LARGE SCALE GENOMIC DNA]</scope>
    <source>
        <strain evidence="2 3">R-22-1c-1</strain>
    </source>
</reference>
<dbReference type="CDD" id="cd00531">
    <property type="entry name" value="NTF2_like"/>
    <property type="match status" value="1"/>
</dbReference>
<dbReference type="InterPro" id="IPR011944">
    <property type="entry name" value="Steroid_delta5-4_isomerase"/>
</dbReference>
<name>A0A3M9MA98_9BACT</name>
<dbReference type="InterPro" id="IPR032710">
    <property type="entry name" value="NTF2-like_dom_sf"/>
</dbReference>
<protein>
    <submittedName>
        <fullName evidence="2">SgcJ/EcaC family oxidoreductase</fullName>
    </submittedName>
</protein>
<dbReference type="PANTHER" id="PTHR31664:SF8">
    <property type="entry name" value="DUF4440 DOMAIN-CONTAINING PROTEIN"/>
    <property type="match status" value="1"/>
</dbReference>
<dbReference type="Proteomes" id="UP000272117">
    <property type="component" value="Unassembled WGS sequence"/>
</dbReference>
<feature type="domain" description="DUF4440" evidence="1">
    <location>
        <begin position="12"/>
        <end position="118"/>
    </location>
</feature>
<dbReference type="SUPFAM" id="SSF54427">
    <property type="entry name" value="NTF2-like"/>
    <property type="match status" value="1"/>
</dbReference>
<dbReference type="Gene3D" id="3.10.450.50">
    <property type="match status" value="1"/>
</dbReference>
<sequence>MEALSVDITDEIKRLCSKFTDIYNSGDATALAALYTPNAVLMPAGFETAQGREAIAQFWKGAMEAGIKSIILDTIEVENLEQTAIELGHYTLKGEDGQAIDKGKYMVVWKRDNGDWKLQKDIWNSNQRSS</sequence>
<comment type="caution">
    <text evidence="2">The sequence shown here is derived from an EMBL/GenBank/DDBJ whole genome shotgun (WGS) entry which is preliminary data.</text>
</comment>
<evidence type="ECO:0000259" key="1">
    <source>
        <dbReference type="Pfam" id="PF14534"/>
    </source>
</evidence>
<keyword evidence="3" id="KW-1185">Reference proteome</keyword>
<dbReference type="PANTHER" id="PTHR31664">
    <property type="entry name" value="PROTEIN CBG16427"/>
    <property type="match status" value="1"/>
</dbReference>
<dbReference type="EMBL" id="RJJD01000023">
    <property type="protein sequence ID" value="RNI21783.1"/>
    <property type="molecule type" value="Genomic_DNA"/>
</dbReference>
<dbReference type="RefSeq" id="WP_123129106.1">
    <property type="nucleotide sequence ID" value="NZ_RJJD01000023.1"/>
</dbReference>
<gene>
    <name evidence="2" type="ORF">EFB08_21790</name>
</gene>
<dbReference type="OrthoDB" id="9814425at2"/>
<evidence type="ECO:0000313" key="3">
    <source>
        <dbReference type="Proteomes" id="UP000272117"/>
    </source>
</evidence>